<dbReference type="GO" id="GO:0004335">
    <property type="term" value="F:galactokinase activity"/>
    <property type="evidence" value="ECO:0007669"/>
    <property type="project" value="UniProtKB-UniRule"/>
</dbReference>
<dbReference type="PRINTS" id="PR00959">
    <property type="entry name" value="MEVGALKINASE"/>
</dbReference>
<evidence type="ECO:0000256" key="4">
    <source>
        <dbReference type="ARBA" id="ARBA00022741"/>
    </source>
</evidence>
<dbReference type="EC" id="2.7.1.6" evidence="10"/>
<dbReference type="GO" id="GO:0005524">
    <property type="term" value="F:ATP binding"/>
    <property type="evidence" value="ECO:0007669"/>
    <property type="project" value="UniProtKB-UniRule"/>
</dbReference>
<dbReference type="InterPro" id="IPR013750">
    <property type="entry name" value="GHMP_kinase_C_dom"/>
</dbReference>
<keyword evidence="6" id="KW-0067">ATP-binding</keyword>
<dbReference type="InterPro" id="IPR020568">
    <property type="entry name" value="Ribosomal_Su5_D2-typ_SF"/>
</dbReference>
<dbReference type="Gene3D" id="3.30.230.10">
    <property type="match status" value="1"/>
</dbReference>
<dbReference type="PIRSF" id="PIRSF000530">
    <property type="entry name" value="Galactokinase"/>
    <property type="match status" value="1"/>
</dbReference>
<sequence>MIVPRWIQTRDDAAMVKAATQLFRSHFGEDPEGVWAAPGRVNVIGDHVDYAGGISIPFALKANTAVAIRRSGAPNYRVVSLAPGETEAARVDIPINEVGPGNPNSWAGYVVGAVWAAIEAGVIHCAEGLDMAIVSDVPVGSGLSSSAALECSAALGALELASGRKATDAERSALVDACIRAENEVVGASTGGLDQRASLYGEEGKALVIDFQSGNTELVPFDLSGHGLALLIADTNAPHALNDGQYASRRGVIDEVTAACDANTLREVDNAVARAAAWAKTEGKDVEVTCKRVKHVVEETDRTARAAQALQADDLVLFAKLMRDSHESLRDQYEVVTPELESVFQAVGERGSRMTGGGFGGSVITLVAEEEVEQVAEAITKAAEEKEFPEPTFMVATPGAGARRIA</sequence>
<dbReference type="AlphaFoldDB" id="A0A3G6J087"/>
<evidence type="ECO:0000259" key="12">
    <source>
        <dbReference type="Pfam" id="PF08544"/>
    </source>
</evidence>
<evidence type="ECO:0000256" key="1">
    <source>
        <dbReference type="ARBA" id="ARBA00006566"/>
    </source>
</evidence>
<evidence type="ECO:0000259" key="11">
    <source>
        <dbReference type="Pfam" id="PF00288"/>
    </source>
</evidence>
<keyword evidence="9" id="KW-0119">Carbohydrate metabolism</keyword>
<dbReference type="Pfam" id="PF10509">
    <property type="entry name" value="GalKase_gal_bdg"/>
    <property type="match status" value="1"/>
</dbReference>
<keyword evidence="8" id="KW-0299">Galactose metabolism</keyword>
<evidence type="ECO:0000313" key="14">
    <source>
        <dbReference type="EMBL" id="AZA11193.1"/>
    </source>
</evidence>
<proteinExistence type="inferred from homology"/>
<dbReference type="Pfam" id="PF00288">
    <property type="entry name" value="GHMP_kinases_N"/>
    <property type="match status" value="1"/>
</dbReference>
<evidence type="ECO:0000259" key="13">
    <source>
        <dbReference type="Pfam" id="PF10509"/>
    </source>
</evidence>
<evidence type="ECO:0000256" key="2">
    <source>
        <dbReference type="ARBA" id="ARBA00022679"/>
    </source>
</evidence>
<dbReference type="InterPro" id="IPR036554">
    <property type="entry name" value="GHMP_kinase_C_sf"/>
</dbReference>
<dbReference type="InterPro" id="IPR019539">
    <property type="entry name" value="GalKase_N"/>
</dbReference>
<dbReference type="FunFam" id="3.30.70.890:FF:000001">
    <property type="entry name" value="Galactokinase"/>
    <property type="match status" value="1"/>
</dbReference>
<name>A0A3G6J087_9CORY</name>
<dbReference type="GO" id="GO:0005829">
    <property type="term" value="C:cytosol"/>
    <property type="evidence" value="ECO:0007669"/>
    <property type="project" value="TreeGrafter"/>
</dbReference>
<evidence type="ECO:0000256" key="7">
    <source>
        <dbReference type="ARBA" id="ARBA00022842"/>
    </source>
</evidence>
<dbReference type="PANTHER" id="PTHR10457">
    <property type="entry name" value="MEVALONATE KINASE/GALACTOKINASE"/>
    <property type="match status" value="1"/>
</dbReference>
<keyword evidence="5 14" id="KW-0418">Kinase</keyword>
<dbReference type="SUPFAM" id="SSF55060">
    <property type="entry name" value="GHMP Kinase, C-terminal domain"/>
    <property type="match status" value="1"/>
</dbReference>
<feature type="domain" description="GHMP kinase C-terminal" evidence="12">
    <location>
        <begin position="307"/>
        <end position="382"/>
    </location>
</feature>
<dbReference type="NCBIfam" id="TIGR00131">
    <property type="entry name" value="gal_kin"/>
    <property type="match status" value="1"/>
</dbReference>
<evidence type="ECO:0000256" key="3">
    <source>
        <dbReference type="ARBA" id="ARBA00022723"/>
    </source>
</evidence>
<dbReference type="PANTHER" id="PTHR10457:SF7">
    <property type="entry name" value="GALACTOKINASE-RELATED"/>
    <property type="match status" value="1"/>
</dbReference>
<protein>
    <recommendedName>
        <fullName evidence="10">Galactokinase</fullName>
        <ecNumber evidence="10">2.7.1.6</ecNumber>
    </recommendedName>
</protein>
<evidence type="ECO:0000313" key="15">
    <source>
        <dbReference type="Proteomes" id="UP000271587"/>
    </source>
</evidence>
<keyword evidence="15" id="KW-1185">Reference proteome</keyword>
<evidence type="ECO:0000256" key="5">
    <source>
        <dbReference type="ARBA" id="ARBA00022777"/>
    </source>
</evidence>
<evidence type="ECO:0000256" key="10">
    <source>
        <dbReference type="NCBIfam" id="TIGR00131"/>
    </source>
</evidence>
<accession>A0A3G6J087</accession>
<dbReference type="InterPro" id="IPR014721">
    <property type="entry name" value="Ribsml_uS5_D2-typ_fold_subgr"/>
</dbReference>
<dbReference type="InterPro" id="IPR006204">
    <property type="entry name" value="GHMP_kinase_N_dom"/>
</dbReference>
<dbReference type="InterPro" id="IPR019741">
    <property type="entry name" value="Galactokinase_CS"/>
</dbReference>
<dbReference type="GO" id="GO:0046872">
    <property type="term" value="F:metal ion binding"/>
    <property type="evidence" value="ECO:0007669"/>
    <property type="project" value="UniProtKB-KW"/>
</dbReference>
<dbReference type="InterPro" id="IPR006206">
    <property type="entry name" value="Mevalonate/galactokinase"/>
</dbReference>
<dbReference type="SUPFAM" id="SSF54211">
    <property type="entry name" value="Ribosomal protein S5 domain 2-like"/>
    <property type="match status" value="1"/>
</dbReference>
<reference evidence="14 15" key="1">
    <citation type="submission" date="2018-11" db="EMBL/GenBank/DDBJ databases">
        <authorList>
            <person name="Kleinhagauer T."/>
            <person name="Glaeser S.P."/>
            <person name="Spergser J."/>
            <person name="Ruckert C."/>
            <person name="Kaempfer P."/>
            <person name="Busse H.-J."/>
        </authorList>
    </citation>
    <scope>NUCLEOTIDE SEQUENCE [LARGE SCALE GENOMIC DNA]</scope>
    <source>
        <strain evidence="14 15">W8</strain>
    </source>
</reference>
<keyword evidence="3" id="KW-0479">Metal-binding</keyword>
<comment type="similarity">
    <text evidence="1">Belongs to the GHMP kinase family. GalK subfamily.</text>
</comment>
<keyword evidence="2 14" id="KW-0808">Transferase</keyword>
<evidence type="ECO:0000256" key="6">
    <source>
        <dbReference type="ARBA" id="ARBA00022840"/>
    </source>
</evidence>
<organism evidence="14 15">
    <name type="scientific">Corynebacterium gerontici</name>
    <dbReference type="NCBI Taxonomy" id="2079234"/>
    <lineage>
        <taxon>Bacteria</taxon>
        <taxon>Bacillati</taxon>
        <taxon>Actinomycetota</taxon>
        <taxon>Actinomycetes</taxon>
        <taxon>Mycobacteriales</taxon>
        <taxon>Corynebacteriaceae</taxon>
        <taxon>Corynebacterium</taxon>
    </lineage>
</organism>
<dbReference type="Proteomes" id="UP000271587">
    <property type="component" value="Chromosome"/>
</dbReference>
<dbReference type="PROSITE" id="PS00627">
    <property type="entry name" value="GHMP_KINASES_ATP"/>
    <property type="match status" value="1"/>
</dbReference>
<dbReference type="Gene3D" id="3.30.70.890">
    <property type="entry name" value="GHMP kinase, C-terminal domain"/>
    <property type="match status" value="1"/>
</dbReference>
<evidence type="ECO:0000256" key="8">
    <source>
        <dbReference type="ARBA" id="ARBA00023144"/>
    </source>
</evidence>
<keyword evidence="4" id="KW-0547">Nucleotide-binding</keyword>
<keyword evidence="7" id="KW-0460">Magnesium</keyword>
<dbReference type="GO" id="GO:0006012">
    <property type="term" value="P:galactose metabolic process"/>
    <property type="evidence" value="ECO:0007669"/>
    <property type="project" value="UniProtKB-UniRule"/>
</dbReference>
<evidence type="ECO:0000256" key="9">
    <source>
        <dbReference type="ARBA" id="ARBA00023277"/>
    </source>
</evidence>
<dbReference type="PROSITE" id="PS00106">
    <property type="entry name" value="GALACTOKINASE"/>
    <property type="match status" value="1"/>
</dbReference>
<gene>
    <name evidence="14" type="primary">galK</name>
    <name evidence="14" type="ORF">CGERO_04380</name>
</gene>
<feature type="domain" description="Galactokinase N-terminal" evidence="13">
    <location>
        <begin position="22"/>
        <end position="70"/>
    </location>
</feature>
<dbReference type="InterPro" id="IPR000705">
    <property type="entry name" value="Galactokinase"/>
</dbReference>
<dbReference type="EMBL" id="CP033897">
    <property type="protein sequence ID" value="AZA11193.1"/>
    <property type="molecule type" value="Genomic_DNA"/>
</dbReference>
<feature type="domain" description="GHMP kinase N-terminal" evidence="11">
    <location>
        <begin position="109"/>
        <end position="201"/>
    </location>
</feature>
<dbReference type="PRINTS" id="PR00473">
    <property type="entry name" value="GALCTOKINASE"/>
</dbReference>
<dbReference type="Pfam" id="PF08544">
    <property type="entry name" value="GHMP_kinases_C"/>
    <property type="match status" value="1"/>
</dbReference>
<dbReference type="KEGG" id="cgk:CGERO_04380"/>
<dbReference type="InterPro" id="IPR006203">
    <property type="entry name" value="GHMP_knse_ATP-bd_CS"/>
</dbReference>